<feature type="region of interest" description="Disordered" evidence="1">
    <location>
        <begin position="357"/>
        <end position="443"/>
    </location>
</feature>
<keyword evidence="2" id="KW-1133">Transmembrane helix</keyword>
<feature type="compositionally biased region" description="Low complexity" evidence="1">
    <location>
        <begin position="499"/>
        <end position="511"/>
    </location>
</feature>
<dbReference type="EMBL" id="PGGS01000598">
    <property type="protein sequence ID" value="PNH02772.1"/>
    <property type="molecule type" value="Genomic_DNA"/>
</dbReference>
<dbReference type="InterPro" id="IPR023393">
    <property type="entry name" value="START-like_dom_sf"/>
</dbReference>
<dbReference type="GO" id="GO:0005737">
    <property type="term" value="C:cytoplasm"/>
    <property type="evidence" value="ECO:0007669"/>
    <property type="project" value="UniProtKB-ARBA"/>
</dbReference>
<feature type="compositionally biased region" description="Pro residues" evidence="1">
    <location>
        <begin position="395"/>
        <end position="414"/>
    </location>
</feature>
<proteinExistence type="predicted"/>
<feature type="domain" description="START" evidence="3">
    <location>
        <begin position="1"/>
        <end position="97"/>
    </location>
</feature>
<dbReference type="InterPro" id="IPR002913">
    <property type="entry name" value="START_lipid-bd_dom"/>
</dbReference>
<feature type="region of interest" description="Disordered" evidence="1">
    <location>
        <begin position="480"/>
        <end position="513"/>
    </location>
</feature>
<dbReference type="AlphaFoldDB" id="A0A2J7ZR83"/>
<feature type="region of interest" description="Disordered" evidence="1">
    <location>
        <begin position="216"/>
        <end position="245"/>
    </location>
</feature>
<dbReference type="Proteomes" id="UP000236333">
    <property type="component" value="Unassembled WGS sequence"/>
</dbReference>
<evidence type="ECO:0000256" key="1">
    <source>
        <dbReference type="SAM" id="MobiDB-lite"/>
    </source>
</evidence>
<dbReference type="Gene3D" id="3.30.530.20">
    <property type="match status" value="1"/>
</dbReference>
<dbReference type="PANTHER" id="PTHR19308">
    <property type="entry name" value="PHOSPHATIDYLCHOLINE TRANSFER PROTEIN"/>
    <property type="match status" value="1"/>
</dbReference>
<evidence type="ECO:0000256" key="2">
    <source>
        <dbReference type="SAM" id="Phobius"/>
    </source>
</evidence>
<gene>
    <name evidence="4" type="ORF">TSOC_011214</name>
</gene>
<feature type="compositionally biased region" description="Low complexity" evidence="1">
    <location>
        <begin position="415"/>
        <end position="424"/>
    </location>
</feature>
<dbReference type="PANTHER" id="PTHR19308:SF39">
    <property type="entry name" value="PHOSPHATIDYLCHOLINE TRANSFER PROTEIN"/>
    <property type="match status" value="1"/>
</dbReference>
<feature type="transmembrane region" description="Helical" evidence="2">
    <location>
        <begin position="330"/>
        <end position="352"/>
    </location>
</feature>
<protein>
    <recommendedName>
        <fullName evidence="3">START domain-containing protein</fullName>
    </recommendedName>
</protein>
<dbReference type="SUPFAM" id="SSF55961">
    <property type="entry name" value="Bet v1-like"/>
    <property type="match status" value="1"/>
</dbReference>
<dbReference type="GO" id="GO:0008289">
    <property type="term" value="F:lipid binding"/>
    <property type="evidence" value="ECO:0007669"/>
    <property type="project" value="InterPro"/>
</dbReference>
<accession>A0A2J7ZR83</accession>
<sequence>MSYYSKTPPPWRRCSAWRRYLPSGLTEYRSVMVMPDVSPLEYADFSLDDNARCQWEGFMVSAEILEAGDQRQRQQVVRWCRSFPFGFITDRQYVIARSLFSVTHDGVVHHGLPPPIGRRGGGGGGGGTAAVAAPAGGAVGGDDLAPVADLYCITKSIDHPGAYDGGGNGRVIQIPEYYSMWRCRTVACPWGGPRPAVEVVLLHSEDMRIPERLARRSSLQGGSASGLVEAAPLEEEVEEGEGSGLPQAKSVMLDLLLTLGANTSAARPDPRAVHPASAGPWVGRRPTAPSPLAPTLAGPAHSLSWAAAAIQSTADRASAALSLRAARPHLPFLLLPLMATLLLVFASGVLVGRALAGRRRAREEEAGEAATTTGRPRRAREDATTAAEEESTPAPLAPQPSTPEPLTPTPPATPPAELEAQQQEAELHRRHPPAHLRRQHPAPGHWRRLLRWLPGAARGGAAPAAPEAPGGAAAVLLDSRQPSDGLGAPNGPVTPSPRSSADAGAAAAASSVTHPHHKWYVTDADLAFFRLRAERDMAVPGAGAWAHMIDRNVPCCYRYRPG</sequence>
<keyword evidence="2" id="KW-0812">Transmembrane</keyword>
<reference evidence="4 5" key="1">
    <citation type="journal article" date="2017" name="Mol. Biol. Evol.">
        <title>The 4-celled Tetrabaena socialis nuclear genome reveals the essential components for genetic control of cell number at the origin of multicellularity in the volvocine lineage.</title>
        <authorList>
            <person name="Featherston J."/>
            <person name="Arakaki Y."/>
            <person name="Hanschen E.R."/>
            <person name="Ferris P.J."/>
            <person name="Michod R.E."/>
            <person name="Olson B.J.S.C."/>
            <person name="Nozaki H."/>
            <person name="Durand P.M."/>
        </authorList>
    </citation>
    <scope>NUCLEOTIDE SEQUENCE [LARGE SCALE GENOMIC DNA]</scope>
    <source>
        <strain evidence="4 5">NIES-571</strain>
    </source>
</reference>
<dbReference type="InterPro" id="IPR051213">
    <property type="entry name" value="START_lipid_transfer"/>
</dbReference>
<evidence type="ECO:0000313" key="5">
    <source>
        <dbReference type="Proteomes" id="UP000236333"/>
    </source>
</evidence>
<keyword evidence="5" id="KW-1185">Reference proteome</keyword>
<keyword evidence="2" id="KW-0472">Membrane</keyword>
<dbReference type="PROSITE" id="PS50848">
    <property type="entry name" value="START"/>
    <property type="match status" value="1"/>
</dbReference>
<feature type="compositionally biased region" description="Basic residues" evidence="1">
    <location>
        <begin position="428"/>
        <end position="443"/>
    </location>
</feature>
<evidence type="ECO:0000313" key="4">
    <source>
        <dbReference type="EMBL" id="PNH02772.1"/>
    </source>
</evidence>
<feature type="compositionally biased region" description="Acidic residues" evidence="1">
    <location>
        <begin position="232"/>
        <end position="241"/>
    </location>
</feature>
<feature type="region of interest" description="Disordered" evidence="1">
    <location>
        <begin position="265"/>
        <end position="295"/>
    </location>
</feature>
<evidence type="ECO:0000259" key="3">
    <source>
        <dbReference type="PROSITE" id="PS50848"/>
    </source>
</evidence>
<name>A0A2J7ZR83_9CHLO</name>
<comment type="caution">
    <text evidence="4">The sequence shown here is derived from an EMBL/GenBank/DDBJ whole genome shotgun (WGS) entry which is preliminary data.</text>
</comment>
<dbReference type="OrthoDB" id="1295045at2759"/>
<organism evidence="4 5">
    <name type="scientific">Tetrabaena socialis</name>
    <dbReference type="NCBI Taxonomy" id="47790"/>
    <lineage>
        <taxon>Eukaryota</taxon>
        <taxon>Viridiplantae</taxon>
        <taxon>Chlorophyta</taxon>
        <taxon>core chlorophytes</taxon>
        <taxon>Chlorophyceae</taxon>
        <taxon>CS clade</taxon>
        <taxon>Chlamydomonadales</taxon>
        <taxon>Tetrabaenaceae</taxon>
        <taxon>Tetrabaena</taxon>
    </lineage>
</organism>